<sequence>MEANPVTAPYDGVLWELFVEEGAYVSKYQPLAKLYGQGEMKLEAGVLTEDAMRLSTGDIAYCTLADGTEFTAEVVYISPVANKGLSAIGIEESRNTIELDPGPLPASVGAGHQVDIVFTNVQAENVLTAPLSSIIPLAAGEDGVYVIKDKKAVLTPVVTGKKGGGYVELSSGVTAGDLLILDPFDQGIKEGMKVATEN</sequence>
<evidence type="ECO:0000313" key="2">
    <source>
        <dbReference type="EMBL" id="MPN16837.1"/>
    </source>
</evidence>
<gene>
    <name evidence="2" type="ORF">SDC9_164184</name>
</gene>
<feature type="domain" description="YknX-like C-terminal permuted SH3-like" evidence="1">
    <location>
        <begin position="127"/>
        <end position="195"/>
    </location>
</feature>
<dbReference type="EMBL" id="VSSQ01063838">
    <property type="protein sequence ID" value="MPN16837.1"/>
    <property type="molecule type" value="Genomic_DNA"/>
</dbReference>
<dbReference type="GO" id="GO:0015562">
    <property type="term" value="F:efflux transmembrane transporter activity"/>
    <property type="evidence" value="ECO:0007669"/>
    <property type="project" value="TreeGrafter"/>
</dbReference>
<dbReference type="PANTHER" id="PTHR30469">
    <property type="entry name" value="MULTIDRUG RESISTANCE PROTEIN MDTA"/>
    <property type="match status" value="1"/>
</dbReference>
<name>A0A645FQY3_9ZZZZ</name>
<dbReference type="PANTHER" id="PTHR30469:SF15">
    <property type="entry name" value="HLYD FAMILY OF SECRETION PROTEINS"/>
    <property type="match status" value="1"/>
</dbReference>
<dbReference type="Gene3D" id="2.40.50.100">
    <property type="match status" value="1"/>
</dbReference>
<evidence type="ECO:0000259" key="1">
    <source>
        <dbReference type="Pfam" id="PF25989"/>
    </source>
</evidence>
<accession>A0A645FQY3</accession>
<protein>
    <recommendedName>
        <fullName evidence="1">YknX-like C-terminal permuted SH3-like domain-containing protein</fullName>
    </recommendedName>
</protein>
<organism evidence="2">
    <name type="scientific">bioreactor metagenome</name>
    <dbReference type="NCBI Taxonomy" id="1076179"/>
    <lineage>
        <taxon>unclassified sequences</taxon>
        <taxon>metagenomes</taxon>
        <taxon>ecological metagenomes</taxon>
    </lineage>
</organism>
<reference evidence="2" key="1">
    <citation type="submission" date="2019-08" db="EMBL/GenBank/DDBJ databases">
        <authorList>
            <person name="Kucharzyk K."/>
            <person name="Murdoch R.W."/>
            <person name="Higgins S."/>
            <person name="Loffler F."/>
        </authorList>
    </citation>
    <scope>NUCLEOTIDE SEQUENCE</scope>
</reference>
<proteinExistence type="predicted"/>
<dbReference type="GO" id="GO:1990281">
    <property type="term" value="C:efflux pump complex"/>
    <property type="evidence" value="ECO:0007669"/>
    <property type="project" value="TreeGrafter"/>
</dbReference>
<dbReference type="InterPro" id="IPR058637">
    <property type="entry name" value="YknX-like_C"/>
</dbReference>
<dbReference type="InterPro" id="IPR011053">
    <property type="entry name" value="Single_hybrid_motif"/>
</dbReference>
<dbReference type="AlphaFoldDB" id="A0A645FQY3"/>
<dbReference type="Gene3D" id="2.40.420.20">
    <property type="match status" value="1"/>
</dbReference>
<comment type="caution">
    <text evidence="2">The sequence shown here is derived from an EMBL/GenBank/DDBJ whole genome shotgun (WGS) entry which is preliminary data.</text>
</comment>
<dbReference type="Pfam" id="PF25989">
    <property type="entry name" value="YknX_C"/>
    <property type="match status" value="1"/>
</dbReference>
<dbReference type="SUPFAM" id="SSF51230">
    <property type="entry name" value="Single hybrid motif"/>
    <property type="match status" value="1"/>
</dbReference>